<feature type="chain" id="PRO_5043505046" description="Secreted protein" evidence="1">
    <location>
        <begin position="16"/>
        <end position="81"/>
    </location>
</feature>
<protein>
    <recommendedName>
        <fullName evidence="4">Secreted protein</fullName>
    </recommendedName>
</protein>
<comment type="caution">
    <text evidence="2">The sequence shown here is derived from an EMBL/GenBank/DDBJ whole genome shotgun (WGS) entry which is preliminary data.</text>
</comment>
<organism evidence="2 3">
    <name type="scientific">Euphydryas editha</name>
    <name type="common">Edith's checkerspot</name>
    <dbReference type="NCBI Taxonomy" id="104508"/>
    <lineage>
        <taxon>Eukaryota</taxon>
        <taxon>Metazoa</taxon>
        <taxon>Ecdysozoa</taxon>
        <taxon>Arthropoda</taxon>
        <taxon>Hexapoda</taxon>
        <taxon>Insecta</taxon>
        <taxon>Pterygota</taxon>
        <taxon>Neoptera</taxon>
        <taxon>Endopterygota</taxon>
        <taxon>Lepidoptera</taxon>
        <taxon>Glossata</taxon>
        <taxon>Ditrysia</taxon>
        <taxon>Papilionoidea</taxon>
        <taxon>Nymphalidae</taxon>
        <taxon>Nymphalinae</taxon>
        <taxon>Euphydryas</taxon>
    </lineage>
</organism>
<feature type="signal peptide" evidence="1">
    <location>
        <begin position="1"/>
        <end position="15"/>
    </location>
</feature>
<evidence type="ECO:0000313" key="2">
    <source>
        <dbReference type="EMBL" id="CAH2087028.1"/>
    </source>
</evidence>
<reference evidence="2" key="1">
    <citation type="submission" date="2022-03" db="EMBL/GenBank/DDBJ databases">
        <authorList>
            <person name="Tunstrom K."/>
        </authorList>
    </citation>
    <scope>NUCLEOTIDE SEQUENCE</scope>
</reference>
<keyword evidence="1" id="KW-0732">Signal</keyword>
<gene>
    <name evidence="2" type="ORF">EEDITHA_LOCUS3331</name>
</gene>
<dbReference type="EMBL" id="CAKOGL010000006">
    <property type="protein sequence ID" value="CAH2087028.1"/>
    <property type="molecule type" value="Genomic_DNA"/>
</dbReference>
<name>A0AAU9TJ97_EUPED</name>
<evidence type="ECO:0008006" key="4">
    <source>
        <dbReference type="Google" id="ProtNLM"/>
    </source>
</evidence>
<dbReference type="AlphaFoldDB" id="A0AAU9TJ97"/>
<keyword evidence="3" id="KW-1185">Reference proteome</keyword>
<proteinExistence type="predicted"/>
<evidence type="ECO:0000313" key="3">
    <source>
        <dbReference type="Proteomes" id="UP001153954"/>
    </source>
</evidence>
<accession>A0AAU9TJ97</accession>
<dbReference type="Proteomes" id="UP001153954">
    <property type="component" value="Unassembled WGS sequence"/>
</dbReference>
<evidence type="ECO:0000256" key="1">
    <source>
        <dbReference type="SAM" id="SignalP"/>
    </source>
</evidence>
<sequence>MALIVNGIWFVFVCSNSIQHIRDTKTTECQVDDGDSEGPDSMLGARLPFQPPKSMMLGIFIHRHQTTVKKRDRLSPNPSPI</sequence>